<dbReference type="PANTHER" id="PTHR32054">
    <property type="entry name" value="HEAVY CHAIN, PUTATIVE, EXPRESSED-RELATED-RELATED"/>
    <property type="match status" value="1"/>
</dbReference>
<dbReference type="AlphaFoldDB" id="A0A2I0BHG7"/>
<dbReference type="GO" id="GO:0009903">
    <property type="term" value="P:chloroplast avoidance movement"/>
    <property type="evidence" value="ECO:0007669"/>
    <property type="project" value="TreeGrafter"/>
</dbReference>
<feature type="region of interest" description="Disordered" evidence="4">
    <location>
        <begin position="384"/>
        <end position="405"/>
    </location>
</feature>
<evidence type="ECO:0000256" key="3">
    <source>
        <dbReference type="SAM" id="Coils"/>
    </source>
</evidence>
<dbReference type="EMBL" id="KZ451883">
    <property type="protein sequence ID" value="PKA67232.1"/>
    <property type="molecule type" value="Genomic_DNA"/>
</dbReference>
<comment type="similarity">
    <text evidence="1">Belongs to the WEB family.</text>
</comment>
<evidence type="ECO:0000313" key="6">
    <source>
        <dbReference type="Proteomes" id="UP000236161"/>
    </source>
</evidence>
<evidence type="ECO:0000313" key="5">
    <source>
        <dbReference type="EMBL" id="PKA67232.1"/>
    </source>
</evidence>
<reference evidence="5 6" key="1">
    <citation type="journal article" date="2017" name="Nature">
        <title>The Apostasia genome and the evolution of orchids.</title>
        <authorList>
            <person name="Zhang G.Q."/>
            <person name="Liu K.W."/>
            <person name="Li Z."/>
            <person name="Lohaus R."/>
            <person name="Hsiao Y.Y."/>
            <person name="Niu S.C."/>
            <person name="Wang J.Y."/>
            <person name="Lin Y.C."/>
            <person name="Xu Q."/>
            <person name="Chen L.J."/>
            <person name="Yoshida K."/>
            <person name="Fujiwara S."/>
            <person name="Wang Z.W."/>
            <person name="Zhang Y.Q."/>
            <person name="Mitsuda N."/>
            <person name="Wang M."/>
            <person name="Liu G.H."/>
            <person name="Pecoraro L."/>
            <person name="Huang H.X."/>
            <person name="Xiao X.J."/>
            <person name="Lin M."/>
            <person name="Wu X.Y."/>
            <person name="Wu W.L."/>
            <person name="Chen Y.Y."/>
            <person name="Chang S.B."/>
            <person name="Sakamoto S."/>
            <person name="Ohme-Takagi M."/>
            <person name="Yagi M."/>
            <person name="Zeng S.J."/>
            <person name="Shen C.Y."/>
            <person name="Yeh C.M."/>
            <person name="Luo Y.B."/>
            <person name="Tsai W.C."/>
            <person name="Van de Peer Y."/>
            <person name="Liu Z.J."/>
        </authorList>
    </citation>
    <scope>NUCLEOTIDE SEQUENCE [LARGE SCALE GENOMIC DNA]</scope>
    <source>
        <strain evidence="6">cv. Shenzhen</strain>
        <tissue evidence="5">Stem</tissue>
    </source>
</reference>
<protein>
    <submittedName>
        <fullName evidence="5">WEB family protein</fullName>
    </submittedName>
</protein>
<sequence length="405" mass="46470">MAPEHMKSYAIILLHLCVYEEQGFSTKMLIYDFSTVFFRIFMIFRTELMFCLFELPQAVIHYLNCCASYQKQPCVEELEAMDVVEQAAQLEKDLVAKERETLDVLQELERTKRLVVDLRMRLQKNASEIDALTEAETNGPSPVLFTADSSMVKLNQEKFSVSKIASELTDIRASFESLGSKIKGERTSEVKRVLSENEAVVNNNSSVILSLEDYVMLTQRAREADESSRKRVEEVMLELENAKQSKLELLIKLEETEEEVKTSREVLEDALNRLESANNVKMAVEEALQRWRFEHGKKKNLTDDVLKDGFKHVLSIGEILSRKLMGDEEQHECEIGKQERSNEMDIVSLGQLINRRLGGSACKQHSSKRKKLCLAGLSHLLKNEGKKSMKKKRRQSLAHVNDEYI</sequence>
<evidence type="ECO:0000256" key="2">
    <source>
        <dbReference type="ARBA" id="ARBA00023054"/>
    </source>
</evidence>
<keyword evidence="6" id="KW-1185">Reference proteome</keyword>
<dbReference type="PANTHER" id="PTHR32054:SF4">
    <property type="entry name" value="OS07G0677900 PROTEIN"/>
    <property type="match status" value="1"/>
</dbReference>
<dbReference type="Pfam" id="PF05701">
    <property type="entry name" value="WEMBL"/>
    <property type="match status" value="1"/>
</dbReference>
<evidence type="ECO:0000256" key="1">
    <source>
        <dbReference type="ARBA" id="ARBA00005485"/>
    </source>
</evidence>
<name>A0A2I0BHG7_9ASPA</name>
<organism evidence="5 6">
    <name type="scientific">Apostasia shenzhenica</name>
    <dbReference type="NCBI Taxonomy" id="1088818"/>
    <lineage>
        <taxon>Eukaryota</taxon>
        <taxon>Viridiplantae</taxon>
        <taxon>Streptophyta</taxon>
        <taxon>Embryophyta</taxon>
        <taxon>Tracheophyta</taxon>
        <taxon>Spermatophyta</taxon>
        <taxon>Magnoliopsida</taxon>
        <taxon>Liliopsida</taxon>
        <taxon>Asparagales</taxon>
        <taxon>Orchidaceae</taxon>
        <taxon>Apostasioideae</taxon>
        <taxon>Apostasia</taxon>
    </lineage>
</organism>
<dbReference type="OrthoDB" id="649232at2759"/>
<dbReference type="Proteomes" id="UP000236161">
    <property type="component" value="Unassembled WGS sequence"/>
</dbReference>
<keyword evidence="2 3" id="KW-0175">Coiled coil</keyword>
<feature type="coiled-coil region" evidence="3">
    <location>
        <begin position="232"/>
        <end position="287"/>
    </location>
</feature>
<evidence type="ECO:0000256" key="4">
    <source>
        <dbReference type="SAM" id="MobiDB-lite"/>
    </source>
</evidence>
<dbReference type="GO" id="GO:0005829">
    <property type="term" value="C:cytosol"/>
    <property type="evidence" value="ECO:0007669"/>
    <property type="project" value="TreeGrafter"/>
</dbReference>
<accession>A0A2I0BHG7</accession>
<feature type="coiled-coil region" evidence="3">
    <location>
        <begin position="80"/>
        <end position="125"/>
    </location>
</feature>
<dbReference type="STRING" id="1088818.A0A2I0BHG7"/>
<gene>
    <name evidence="5" type="ORF">AXF42_Ash004724</name>
</gene>
<dbReference type="InterPro" id="IPR008545">
    <property type="entry name" value="Web"/>
</dbReference>
<dbReference type="GO" id="GO:0009904">
    <property type="term" value="P:chloroplast accumulation movement"/>
    <property type="evidence" value="ECO:0007669"/>
    <property type="project" value="TreeGrafter"/>
</dbReference>
<proteinExistence type="inferred from homology"/>